<dbReference type="Gene3D" id="3.40.50.11660">
    <property type="entry name" value="Glycosyl transferase family 10, C-terminal domain"/>
    <property type="match status" value="1"/>
</dbReference>
<dbReference type="InterPro" id="IPR001503">
    <property type="entry name" value="Glyco_trans_10"/>
</dbReference>
<dbReference type="EMBL" id="JANEYF010001809">
    <property type="protein sequence ID" value="KAJ8956599.1"/>
    <property type="molecule type" value="Genomic_DNA"/>
</dbReference>
<dbReference type="InterPro" id="IPR055270">
    <property type="entry name" value="Glyco_tran_10_C"/>
</dbReference>
<dbReference type="SUPFAM" id="SSF53756">
    <property type="entry name" value="UDP-Glycosyltransferase/glycogen phosphorylase"/>
    <property type="match status" value="1"/>
</dbReference>
<dbReference type="AlphaFoldDB" id="A0AAV8YZT1"/>
<evidence type="ECO:0000259" key="8">
    <source>
        <dbReference type="Pfam" id="PF00852"/>
    </source>
</evidence>
<dbReference type="PANTHER" id="PTHR48438">
    <property type="entry name" value="ALPHA-(1,3)-FUCOSYLTRANSFERASE C-RELATED"/>
    <property type="match status" value="1"/>
</dbReference>
<sequence length="251" mass="30234">MRRTTSLQRKSYIIFAIIAIITTVCVFFQPQNEVPTDRYPQHVEYIDFDSRFDNVTEAKEIQEWLDLRKDTKKLSKLGRVLFLQEEEPKISTDQKYQILVCPGHFRTDCPNIDNYLFYLSFENSNCEEYITEKLWWNAYDKNSIPIVMGTDVENYRKMLPLNSYINIDDFASPAVLAQFIYRLNTTGEFKDYYKWKRDFKVLNEHGYFKSESFHYCRICQALNYNDKRQKIYKKLEDFWNVKKDCHPAWNA</sequence>
<evidence type="ECO:0000256" key="6">
    <source>
        <dbReference type="ARBA" id="ARBA00023034"/>
    </source>
</evidence>
<comment type="caution">
    <text evidence="9">The sequence shown here is derived from an EMBL/GenBank/DDBJ whole genome shotgun (WGS) entry which is preliminary data.</text>
</comment>
<keyword evidence="10" id="KW-1185">Reference proteome</keyword>
<keyword evidence="5 7" id="KW-0808">Transferase</keyword>
<dbReference type="GO" id="GO:0000139">
    <property type="term" value="C:Golgi membrane"/>
    <property type="evidence" value="ECO:0007669"/>
    <property type="project" value="UniProtKB-SubCell"/>
</dbReference>
<comment type="pathway">
    <text evidence="2">Protein modification; protein glycosylation.</text>
</comment>
<organism evidence="9 10">
    <name type="scientific">Rhamnusium bicolor</name>
    <dbReference type="NCBI Taxonomy" id="1586634"/>
    <lineage>
        <taxon>Eukaryota</taxon>
        <taxon>Metazoa</taxon>
        <taxon>Ecdysozoa</taxon>
        <taxon>Arthropoda</taxon>
        <taxon>Hexapoda</taxon>
        <taxon>Insecta</taxon>
        <taxon>Pterygota</taxon>
        <taxon>Neoptera</taxon>
        <taxon>Endopterygota</taxon>
        <taxon>Coleoptera</taxon>
        <taxon>Polyphaga</taxon>
        <taxon>Cucujiformia</taxon>
        <taxon>Chrysomeloidea</taxon>
        <taxon>Cerambycidae</taxon>
        <taxon>Lepturinae</taxon>
        <taxon>Rhagiini</taxon>
        <taxon>Rhamnusium</taxon>
    </lineage>
</organism>
<keyword evidence="4 7" id="KW-0328">Glycosyltransferase</keyword>
<dbReference type="PANTHER" id="PTHR48438:SF1">
    <property type="entry name" value="ALPHA-(1,3)-FUCOSYLTRANSFERASE C-RELATED"/>
    <property type="match status" value="1"/>
</dbReference>
<evidence type="ECO:0000313" key="10">
    <source>
        <dbReference type="Proteomes" id="UP001162156"/>
    </source>
</evidence>
<dbReference type="Pfam" id="PF00852">
    <property type="entry name" value="Glyco_transf_10"/>
    <property type="match status" value="1"/>
</dbReference>
<evidence type="ECO:0000256" key="1">
    <source>
        <dbReference type="ARBA" id="ARBA00004323"/>
    </source>
</evidence>
<gene>
    <name evidence="9" type="ORF">NQ314_006685</name>
</gene>
<reference evidence="9" key="1">
    <citation type="journal article" date="2023" name="Insect Mol. Biol.">
        <title>Genome sequencing provides insights into the evolution of gene families encoding plant cell wall-degrading enzymes in longhorned beetles.</title>
        <authorList>
            <person name="Shin N.R."/>
            <person name="Okamura Y."/>
            <person name="Kirsch R."/>
            <person name="Pauchet Y."/>
        </authorList>
    </citation>
    <scope>NUCLEOTIDE SEQUENCE</scope>
    <source>
        <strain evidence="9">RBIC_L_NR</strain>
    </source>
</reference>
<name>A0AAV8YZT1_9CUCU</name>
<evidence type="ECO:0000256" key="7">
    <source>
        <dbReference type="RuleBase" id="RU003832"/>
    </source>
</evidence>
<accession>A0AAV8YZT1</accession>
<evidence type="ECO:0000256" key="2">
    <source>
        <dbReference type="ARBA" id="ARBA00004922"/>
    </source>
</evidence>
<feature type="transmembrane region" description="Helical" evidence="7">
    <location>
        <begin position="12"/>
        <end position="30"/>
    </location>
</feature>
<evidence type="ECO:0000256" key="4">
    <source>
        <dbReference type="ARBA" id="ARBA00022676"/>
    </source>
</evidence>
<evidence type="ECO:0000256" key="3">
    <source>
        <dbReference type="ARBA" id="ARBA00008919"/>
    </source>
</evidence>
<evidence type="ECO:0000313" key="9">
    <source>
        <dbReference type="EMBL" id="KAJ8956599.1"/>
    </source>
</evidence>
<keyword evidence="7" id="KW-1133">Transmembrane helix</keyword>
<dbReference type="GO" id="GO:0008417">
    <property type="term" value="F:fucosyltransferase activity"/>
    <property type="evidence" value="ECO:0007669"/>
    <property type="project" value="InterPro"/>
</dbReference>
<proteinExistence type="inferred from homology"/>
<comment type="subcellular location">
    <subcellularLocation>
        <location evidence="1">Golgi apparatus membrane</location>
        <topology evidence="1">Single-pass type II membrane protein</topology>
    </subcellularLocation>
    <subcellularLocation>
        <location evidence="7">Golgi apparatus</location>
        <location evidence="7">Golgi stack membrane</location>
        <topology evidence="7">Single-pass type II membrane protein</topology>
    </subcellularLocation>
</comment>
<keyword evidence="7" id="KW-0812">Transmembrane</keyword>
<feature type="domain" description="Fucosyltransferase C-terminal" evidence="8">
    <location>
        <begin position="110"/>
        <end position="237"/>
    </location>
</feature>
<evidence type="ECO:0000256" key="5">
    <source>
        <dbReference type="ARBA" id="ARBA00022679"/>
    </source>
</evidence>
<keyword evidence="6 7" id="KW-0333">Golgi apparatus</keyword>
<keyword evidence="7" id="KW-0472">Membrane</keyword>
<dbReference type="GO" id="GO:0032580">
    <property type="term" value="C:Golgi cisterna membrane"/>
    <property type="evidence" value="ECO:0007669"/>
    <property type="project" value="UniProtKB-SubCell"/>
</dbReference>
<dbReference type="Proteomes" id="UP001162156">
    <property type="component" value="Unassembled WGS sequence"/>
</dbReference>
<dbReference type="InterPro" id="IPR038577">
    <property type="entry name" value="GT10-like_C_sf"/>
</dbReference>
<comment type="similarity">
    <text evidence="3 7">Belongs to the glycosyltransferase 10 family.</text>
</comment>
<dbReference type="EC" id="2.4.1.-" evidence="7"/>
<protein>
    <recommendedName>
        <fullName evidence="7">Fucosyltransferase</fullName>
        <ecNumber evidence="7">2.4.1.-</ecNumber>
    </recommendedName>
</protein>